<dbReference type="SUPFAM" id="SSF52096">
    <property type="entry name" value="ClpP/crotonase"/>
    <property type="match status" value="1"/>
</dbReference>
<protein>
    <recommendedName>
        <fullName evidence="2">Tail specific protease domain-containing protein</fullName>
    </recommendedName>
</protein>
<dbReference type="Proteomes" id="UP000664654">
    <property type="component" value="Unassembled WGS sequence"/>
</dbReference>
<dbReference type="EMBL" id="JAFKCV010000005">
    <property type="protein sequence ID" value="MBN7825680.1"/>
    <property type="molecule type" value="Genomic_DNA"/>
</dbReference>
<dbReference type="Gene3D" id="3.90.226.10">
    <property type="entry name" value="2-enoyl-CoA Hydratase, Chain A, domain 1"/>
    <property type="match status" value="1"/>
</dbReference>
<dbReference type="InterPro" id="IPR029045">
    <property type="entry name" value="ClpP/crotonase-like_dom_sf"/>
</dbReference>
<sequence>MKLTGLLLSLLLTLGMAAAGEADDLPRSYSPDQVKEDFAQLYKGLQQAHYDLFANLSKPNYDQHFEEFMAQIDAPMTALLVKTHFQKFVALGKVAHARIDFPAEEYSAFREAGGKTLPLYLSVTDEGVYVNEYYGAHPEINPYDRLISVNGQPVQQWLAPLYQHLSADNPLIAATLLEFRLPALLWLEHGERPAYELTLEKPDGRKLTLTQPTLSKAQQQLHSADKEMSEQIDWDSREAEILEHNIAYLRPGPFYNNSPEAVDIWDNRQFKAFIDQAFMSFAKAGARALLIDLRSNPGGTNSFSDHMLAWIADRPFKFASDFRVKVSPQAQAANRARLATSQDKNDISHKLDEFYQAQPMGTVFSFPLPLAQPREGERFSGEVYVLIDRYSYSNAVSVAAIVKDYGFATLLGEKTADLATTYGAMEEFKLNHTGIQVGFPKAHIIRPNGEMKPDGVAPDVVIDTPMTPDASQRVLQAALDHIQHALQTSVN</sequence>
<evidence type="ECO:0000313" key="4">
    <source>
        <dbReference type="Proteomes" id="UP000664654"/>
    </source>
</evidence>
<keyword evidence="1" id="KW-0732">Signal</keyword>
<organism evidence="3 4">
    <name type="scientific">Bowmanella dokdonensis</name>
    <dbReference type="NCBI Taxonomy" id="751969"/>
    <lineage>
        <taxon>Bacteria</taxon>
        <taxon>Pseudomonadati</taxon>
        <taxon>Pseudomonadota</taxon>
        <taxon>Gammaproteobacteria</taxon>
        <taxon>Alteromonadales</taxon>
        <taxon>Alteromonadaceae</taxon>
        <taxon>Bowmanella</taxon>
    </lineage>
</organism>
<accession>A0A939DN71</accession>
<evidence type="ECO:0000313" key="3">
    <source>
        <dbReference type="EMBL" id="MBN7825680.1"/>
    </source>
</evidence>
<dbReference type="Pfam" id="PF03572">
    <property type="entry name" value="Peptidase_S41"/>
    <property type="match status" value="1"/>
</dbReference>
<evidence type="ECO:0000259" key="2">
    <source>
        <dbReference type="Pfam" id="PF03572"/>
    </source>
</evidence>
<dbReference type="GO" id="GO:0008236">
    <property type="term" value="F:serine-type peptidase activity"/>
    <property type="evidence" value="ECO:0007669"/>
    <property type="project" value="InterPro"/>
</dbReference>
<dbReference type="PANTHER" id="PTHR32060">
    <property type="entry name" value="TAIL-SPECIFIC PROTEASE"/>
    <property type="match status" value="1"/>
</dbReference>
<keyword evidence="4" id="KW-1185">Reference proteome</keyword>
<proteinExistence type="predicted"/>
<feature type="chain" id="PRO_5036913808" description="Tail specific protease domain-containing protein" evidence="1">
    <location>
        <begin position="19"/>
        <end position="491"/>
    </location>
</feature>
<dbReference type="InterPro" id="IPR005151">
    <property type="entry name" value="Tail-specific_protease"/>
</dbReference>
<dbReference type="PANTHER" id="PTHR32060:SF22">
    <property type="entry name" value="CARBOXYL-TERMINAL-PROCESSING PEPTIDASE 3, CHLOROPLASTIC"/>
    <property type="match status" value="1"/>
</dbReference>
<comment type="caution">
    <text evidence="3">The sequence shown here is derived from an EMBL/GenBank/DDBJ whole genome shotgun (WGS) entry which is preliminary data.</text>
</comment>
<evidence type="ECO:0000256" key="1">
    <source>
        <dbReference type="SAM" id="SignalP"/>
    </source>
</evidence>
<dbReference type="GO" id="GO:0004175">
    <property type="term" value="F:endopeptidase activity"/>
    <property type="evidence" value="ECO:0007669"/>
    <property type="project" value="TreeGrafter"/>
</dbReference>
<dbReference type="GO" id="GO:0006508">
    <property type="term" value="P:proteolysis"/>
    <property type="evidence" value="ECO:0007669"/>
    <property type="project" value="InterPro"/>
</dbReference>
<feature type="domain" description="Tail specific protease" evidence="2">
    <location>
        <begin position="269"/>
        <end position="461"/>
    </location>
</feature>
<dbReference type="AlphaFoldDB" id="A0A939DN71"/>
<name>A0A939DN71_9ALTE</name>
<reference evidence="3" key="1">
    <citation type="submission" date="2021-03" db="EMBL/GenBank/DDBJ databases">
        <title>novel species isolated from a fishpond in China.</title>
        <authorList>
            <person name="Lu H."/>
            <person name="Cai Z."/>
        </authorList>
    </citation>
    <scope>NUCLEOTIDE SEQUENCE</scope>
    <source>
        <strain evidence="3">JCM 30855</strain>
    </source>
</reference>
<feature type="signal peptide" evidence="1">
    <location>
        <begin position="1"/>
        <end position="18"/>
    </location>
</feature>
<gene>
    <name evidence="3" type="ORF">J0A66_10640</name>
</gene>
<dbReference type="RefSeq" id="WP_206573797.1">
    <property type="nucleotide sequence ID" value="NZ_JAFKCV010000005.1"/>
</dbReference>